<evidence type="ECO:0000256" key="1">
    <source>
        <dbReference type="SAM" id="SignalP"/>
    </source>
</evidence>
<comment type="caution">
    <text evidence="2">The sequence shown here is derived from an EMBL/GenBank/DDBJ whole genome shotgun (WGS) entry which is preliminary data.</text>
</comment>
<reference evidence="2" key="1">
    <citation type="submission" date="2018-11" db="EMBL/GenBank/DDBJ databases">
        <authorList>
            <person name="Alioto T."/>
            <person name="Alioto T."/>
        </authorList>
    </citation>
    <scope>NUCLEOTIDE SEQUENCE</scope>
</reference>
<dbReference type="OrthoDB" id="6200879at2759"/>
<proteinExistence type="predicted"/>
<evidence type="ECO:0008006" key="4">
    <source>
        <dbReference type="Google" id="ProtNLM"/>
    </source>
</evidence>
<sequence length="74" mass="8748">NSYSSKMGTKNALMAVVVLLVLIGSFELVDSFFTGQQPQCYRRYCYNNWDCSRWQPWCYCRKIFKGSRLGRCSW</sequence>
<keyword evidence="1" id="KW-0732">Signal</keyword>
<dbReference type="AlphaFoldDB" id="A0A8B6F7J7"/>
<dbReference type="Proteomes" id="UP000596742">
    <property type="component" value="Unassembled WGS sequence"/>
</dbReference>
<dbReference type="EMBL" id="UYJE01006395">
    <property type="protein sequence ID" value="VDI45628.1"/>
    <property type="molecule type" value="Genomic_DNA"/>
</dbReference>
<protein>
    <recommendedName>
        <fullName evidence="4">Secreted protein</fullName>
    </recommendedName>
</protein>
<name>A0A8B6F7J7_MYTGA</name>
<organism evidence="2 3">
    <name type="scientific">Mytilus galloprovincialis</name>
    <name type="common">Mediterranean mussel</name>
    <dbReference type="NCBI Taxonomy" id="29158"/>
    <lineage>
        <taxon>Eukaryota</taxon>
        <taxon>Metazoa</taxon>
        <taxon>Spiralia</taxon>
        <taxon>Lophotrochozoa</taxon>
        <taxon>Mollusca</taxon>
        <taxon>Bivalvia</taxon>
        <taxon>Autobranchia</taxon>
        <taxon>Pteriomorphia</taxon>
        <taxon>Mytilida</taxon>
        <taxon>Mytiloidea</taxon>
        <taxon>Mytilidae</taxon>
        <taxon>Mytilinae</taxon>
        <taxon>Mytilus</taxon>
    </lineage>
</organism>
<keyword evidence="3" id="KW-1185">Reference proteome</keyword>
<feature type="chain" id="PRO_5032287374" description="Secreted protein" evidence="1">
    <location>
        <begin position="32"/>
        <end position="74"/>
    </location>
</feature>
<gene>
    <name evidence="2" type="ORF">MGAL_10B036516</name>
</gene>
<feature type="non-terminal residue" evidence="2">
    <location>
        <position position="74"/>
    </location>
</feature>
<evidence type="ECO:0000313" key="2">
    <source>
        <dbReference type="EMBL" id="VDI45628.1"/>
    </source>
</evidence>
<accession>A0A8B6F7J7</accession>
<feature type="signal peptide" evidence="1">
    <location>
        <begin position="1"/>
        <end position="31"/>
    </location>
</feature>
<evidence type="ECO:0000313" key="3">
    <source>
        <dbReference type="Proteomes" id="UP000596742"/>
    </source>
</evidence>